<evidence type="ECO:0000256" key="4">
    <source>
        <dbReference type="ARBA" id="ARBA00047645"/>
    </source>
</evidence>
<evidence type="ECO:0000259" key="7">
    <source>
        <dbReference type="PROSITE" id="PS51160"/>
    </source>
</evidence>
<name>A0A4P9XKJ1_9FUNG</name>
<dbReference type="STRING" id="78915.A0A4P9XKJ1"/>
<dbReference type="PRINTS" id="PR00112">
    <property type="entry name" value="ACYLPHPHTASE"/>
</dbReference>
<feature type="domain" description="Acylphosphatase-like" evidence="7">
    <location>
        <begin position="2"/>
        <end position="91"/>
    </location>
</feature>
<keyword evidence="3 5" id="KW-0378">Hydrolase</keyword>
<evidence type="ECO:0000313" key="9">
    <source>
        <dbReference type="Proteomes" id="UP000271241"/>
    </source>
</evidence>
<dbReference type="InterPro" id="IPR020456">
    <property type="entry name" value="Acylphosphatase"/>
</dbReference>
<proteinExistence type="inferred from homology"/>
<evidence type="ECO:0000313" key="8">
    <source>
        <dbReference type="EMBL" id="RKP06272.1"/>
    </source>
</evidence>
<dbReference type="OrthoDB" id="7961613at2759"/>
<dbReference type="AlphaFoldDB" id="A0A4P9XKJ1"/>
<dbReference type="Gene3D" id="3.30.70.100">
    <property type="match status" value="1"/>
</dbReference>
<organism evidence="8 9">
    <name type="scientific">Thamnocephalis sphaerospora</name>
    <dbReference type="NCBI Taxonomy" id="78915"/>
    <lineage>
        <taxon>Eukaryota</taxon>
        <taxon>Fungi</taxon>
        <taxon>Fungi incertae sedis</taxon>
        <taxon>Zoopagomycota</taxon>
        <taxon>Zoopagomycotina</taxon>
        <taxon>Zoopagomycetes</taxon>
        <taxon>Zoopagales</taxon>
        <taxon>Sigmoideomycetaceae</taxon>
        <taxon>Thamnocephalis</taxon>
    </lineage>
</organism>
<dbReference type="InterPro" id="IPR036046">
    <property type="entry name" value="Acylphosphatase-like_dom_sf"/>
</dbReference>
<keyword evidence="9" id="KW-1185">Reference proteome</keyword>
<dbReference type="Pfam" id="PF00708">
    <property type="entry name" value="Acylphosphatase"/>
    <property type="match status" value="1"/>
</dbReference>
<accession>A0A4P9XKJ1</accession>
<evidence type="ECO:0000256" key="5">
    <source>
        <dbReference type="PROSITE-ProRule" id="PRU00520"/>
    </source>
</evidence>
<sequence>MTRLKQLRFEVFGVFFRQCTVDHARQLGLVGWVRNTEHDTVVGVAQGPEAGIADMRHWLREVGSPQSSIASAQFDETDIAELEHESFGVRRR</sequence>
<dbReference type="GO" id="GO:0003998">
    <property type="term" value="F:acylphosphatase activity"/>
    <property type="evidence" value="ECO:0007669"/>
    <property type="project" value="UniProtKB-EC"/>
</dbReference>
<feature type="active site" evidence="5">
    <location>
        <position position="35"/>
    </location>
</feature>
<evidence type="ECO:0000256" key="3">
    <source>
        <dbReference type="ARBA" id="ARBA00022801"/>
    </source>
</evidence>
<feature type="active site" evidence="5">
    <location>
        <position position="17"/>
    </location>
</feature>
<comment type="similarity">
    <text evidence="1 6">Belongs to the acylphosphatase family.</text>
</comment>
<dbReference type="PROSITE" id="PS51160">
    <property type="entry name" value="ACYLPHOSPHATASE_3"/>
    <property type="match status" value="1"/>
</dbReference>
<evidence type="ECO:0000256" key="2">
    <source>
        <dbReference type="ARBA" id="ARBA00012150"/>
    </source>
</evidence>
<protein>
    <recommendedName>
        <fullName evidence="2 5">acylphosphatase</fullName>
        <ecNumber evidence="2 5">3.6.1.7</ecNumber>
    </recommendedName>
</protein>
<gene>
    <name evidence="8" type="ORF">THASP1DRAFT_31908</name>
</gene>
<dbReference type="EC" id="3.6.1.7" evidence="2 5"/>
<dbReference type="PANTHER" id="PTHR10029:SF3">
    <property type="entry name" value="ACYLPHOSPHATASE-RELATED"/>
    <property type="match status" value="1"/>
</dbReference>
<dbReference type="SUPFAM" id="SSF54975">
    <property type="entry name" value="Acylphosphatase/BLUF domain-like"/>
    <property type="match status" value="1"/>
</dbReference>
<dbReference type="EMBL" id="KZ992918">
    <property type="protein sequence ID" value="RKP06272.1"/>
    <property type="molecule type" value="Genomic_DNA"/>
</dbReference>
<dbReference type="Proteomes" id="UP000271241">
    <property type="component" value="Unassembled WGS sequence"/>
</dbReference>
<evidence type="ECO:0000256" key="6">
    <source>
        <dbReference type="RuleBase" id="RU004168"/>
    </source>
</evidence>
<reference evidence="9" key="1">
    <citation type="journal article" date="2018" name="Nat. Microbiol.">
        <title>Leveraging single-cell genomics to expand the fungal tree of life.</title>
        <authorList>
            <person name="Ahrendt S.R."/>
            <person name="Quandt C.A."/>
            <person name="Ciobanu D."/>
            <person name="Clum A."/>
            <person name="Salamov A."/>
            <person name="Andreopoulos B."/>
            <person name="Cheng J.F."/>
            <person name="Woyke T."/>
            <person name="Pelin A."/>
            <person name="Henrissat B."/>
            <person name="Reynolds N.K."/>
            <person name="Benny G.L."/>
            <person name="Smith M.E."/>
            <person name="James T.Y."/>
            <person name="Grigoriev I.V."/>
        </authorList>
    </citation>
    <scope>NUCLEOTIDE SEQUENCE [LARGE SCALE GENOMIC DNA]</scope>
    <source>
        <strain evidence="9">RSA 1356</strain>
    </source>
</reference>
<dbReference type="InterPro" id="IPR001792">
    <property type="entry name" value="Acylphosphatase-like_dom"/>
</dbReference>
<comment type="catalytic activity">
    <reaction evidence="4 5">
        <text>an acyl phosphate + H2O = a carboxylate + phosphate + H(+)</text>
        <dbReference type="Rhea" id="RHEA:14965"/>
        <dbReference type="ChEBI" id="CHEBI:15377"/>
        <dbReference type="ChEBI" id="CHEBI:15378"/>
        <dbReference type="ChEBI" id="CHEBI:29067"/>
        <dbReference type="ChEBI" id="CHEBI:43474"/>
        <dbReference type="ChEBI" id="CHEBI:59918"/>
        <dbReference type="EC" id="3.6.1.7"/>
    </reaction>
</comment>
<dbReference type="PANTHER" id="PTHR10029">
    <property type="entry name" value="ACYLPHOSPHATASE"/>
    <property type="match status" value="1"/>
</dbReference>
<evidence type="ECO:0000256" key="1">
    <source>
        <dbReference type="ARBA" id="ARBA00005614"/>
    </source>
</evidence>